<keyword evidence="5 10" id="KW-1133">Transmembrane helix</keyword>
<dbReference type="GO" id="GO:0043772">
    <property type="term" value="F:acyl-phosphate glycerol-3-phosphate acyltransferase activity"/>
    <property type="evidence" value="ECO:0007669"/>
    <property type="project" value="InterPro"/>
</dbReference>
<organism evidence="11">
    <name type="scientific">marine metagenome</name>
    <dbReference type="NCBI Taxonomy" id="408172"/>
    <lineage>
        <taxon>unclassified sequences</taxon>
        <taxon>metagenomes</taxon>
        <taxon>ecological metagenomes</taxon>
    </lineage>
</organism>
<keyword evidence="1" id="KW-1003">Cell membrane</keyword>
<dbReference type="PANTHER" id="PTHR30309:SF0">
    <property type="entry name" value="GLYCEROL-3-PHOSPHATE ACYLTRANSFERASE-RELATED"/>
    <property type="match status" value="1"/>
</dbReference>
<evidence type="ECO:0008006" key="12">
    <source>
        <dbReference type="Google" id="ProtNLM"/>
    </source>
</evidence>
<dbReference type="PANTHER" id="PTHR30309">
    <property type="entry name" value="INNER MEMBRANE PROTEIN YGIH"/>
    <property type="match status" value="1"/>
</dbReference>
<name>A0A381S9B1_9ZZZZ</name>
<keyword evidence="4 10" id="KW-0812">Transmembrane</keyword>
<evidence type="ECO:0000256" key="9">
    <source>
        <dbReference type="ARBA" id="ARBA00023264"/>
    </source>
</evidence>
<keyword evidence="6" id="KW-0443">Lipid metabolism</keyword>
<dbReference type="InterPro" id="IPR003811">
    <property type="entry name" value="G3P_acylTferase_PlsY"/>
</dbReference>
<dbReference type="EMBL" id="UINC01002821">
    <property type="protein sequence ID" value="SVA00626.1"/>
    <property type="molecule type" value="Genomic_DNA"/>
</dbReference>
<evidence type="ECO:0000256" key="4">
    <source>
        <dbReference type="ARBA" id="ARBA00022692"/>
    </source>
</evidence>
<evidence type="ECO:0000256" key="1">
    <source>
        <dbReference type="ARBA" id="ARBA00022475"/>
    </source>
</evidence>
<dbReference type="AlphaFoldDB" id="A0A381S9B1"/>
<dbReference type="Pfam" id="PF02660">
    <property type="entry name" value="G3P_acyltransf"/>
    <property type="match status" value="1"/>
</dbReference>
<evidence type="ECO:0000256" key="5">
    <source>
        <dbReference type="ARBA" id="ARBA00022989"/>
    </source>
</evidence>
<evidence type="ECO:0000256" key="2">
    <source>
        <dbReference type="ARBA" id="ARBA00022516"/>
    </source>
</evidence>
<feature type="transmembrane region" description="Helical" evidence="10">
    <location>
        <begin position="81"/>
        <end position="98"/>
    </location>
</feature>
<keyword evidence="2" id="KW-0444">Lipid biosynthesis</keyword>
<feature type="transmembrane region" description="Helical" evidence="10">
    <location>
        <begin position="142"/>
        <end position="159"/>
    </location>
</feature>
<evidence type="ECO:0000256" key="3">
    <source>
        <dbReference type="ARBA" id="ARBA00022679"/>
    </source>
</evidence>
<accession>A0A381S9B1</accession>
<feature type="transmembrane region" description="Helical" evidence="10">
    <location>
        <begin position="110"/>
        <end position="135"/>
    </location>
</feature>
<evidence type="ECO:0000256" key="8">
    <source>
        <dbReference type="ARBA" id="ARBA00023209"/>
    </source>
</evidence>
<evidence type="ECO:0000313" key="11">
    <source>
        <dbReference type="EMBL" id="SVA00626.1"/>
    </source>
</evidence>
<evidence type="ECO:0000256" key="7">
    <source>
        <dbReference type="ARBA" id="ARBA00023136"/>
    </source>
</evidence>
<dbReference type="GO" id="GO:0005886">
    <property type="term" value="C:plasma membrane"/>
    <property type="evidence" value="ECO:0007669"/>
    <property type="project" value="InterPro"/>
</dbReference>
<feature type="transmembrane region" description="Helical" evidence="10">
    <location>
        <begin position="165"/>
        <end position="182"/>
    </location>
</feature>
<evidence type="ECO:0000256" key="6">
    <source>
        <dbReference type="ARBA" id="ARBA00023098"/>
    </source>
</evidence>
<protein>
    <recommendedName>
        <fullName evidence="12">Glycerol-3-phosphate acyltransferase</fullName>
    </recommendedName>
</protein>
<dbReference type="SMART" id="SM01207">
    <property type="entry name" value="G3P_acyltransf"/>
    <property type="match status" value="1"/>
</dbReference>
<sequence>MNYIILSAIWAFASYFIGTISVGELISKLKNVDIRSVGTGNPGASNIYAEIGPIYGISVFFIDIAKGLLITLPVILLRYPTWIATIGIIFFLIGHMIIKPWGRPGGVGMATTMGAGIVLLPVGALIAVLPSFLILIITRRPAYAGVFAFVSTIIAGWLIHFDLIATTSVIILAGAVLVKFQFQYRWLDQS</sequence>
<proteinExistence type="predicted"/>
<keyword evidence="7 10" id="KW-0472">Membrane</keyword>
<feature type="transmembrane region" description="Helical" evidence="10">
    <location>
        <begin position="47"/>
        <end position="69"/>
    </location>
</feature>
<gene>
    <name evidence="11" type="ORF">METZ01_LOCUS53480</name>
</gene>
<evidence type="ECO:0000256" key="10">
    <source>
        <dbReference type="SAM" id="Phobius"/>
    </source>
</evidence>
<keyword evidence="9" id="KW-1208">Phospholipid metabolism</keyword>
<keyword evidence="3" id="KW-0808">Transferase</keyword>
<keyword evidence="8" id="KW-0594">Phospholipid biosynthesis</keyword>
<reference evidence="11" key="1">
    <citation type="submission" date="2018-05" db="EMBL/GenBank/DDBJ databases">
        <authorList>
            <person name="Lanie J.A."/>
            <person name="Ng W.-L."/>
            <person name="Kazmierczak K.M."/>
            <person name="Andrzejewski T.M."/>
            <person name="Davidsen T.M."/>
            <person name="Wayne K.J."/>
            <person name="Tettelin H."/>
            <person name="Glass J.I."/>
            <person name="Rusch D."/>
            <person name="Podicherti R."/>
            <person name="Tsui H.-C.T."/>
            <person name="Winkler M.E."/>
        </authorList>
    </citation>
    <scope>NUCLEOTIDE SEQUENCE</scope>
</reference>
<dbReference type="GO" id="GO:0008654">
    <property type="term" value="P:phospholipid biosynthetic process"/>
    <property type="evidence" value="ECO:0007669"/>
    <property type="project" value="UniProtKB-KW"/>
</dbReference>